<evidence type="ECO:0000256" key="4">
    <source>
        <dbReference type="ARBA" id="ARBA00022729"/>
    </source>
</evidence>
<keyword evidence="4 5" id="KW-0732">Signal</keyword>
<feature type="domain" description="Fe/B12 periplasmic-binding" evidence="6">
    <location>
        <begin position="58"/>
        <end position="335"/>
    </location>
</feature>
<reference evidence="7 8" key="1">
    <citation type="submission" date="2018-06" db="EMBL/GenBank/DDBJ databases">
        <title>Sphaerisporangium craniellae sp. nov., isolated from a marine sponge in the South China Sea.</title>
        <authorList>
            <person name="Li L."/>
        </authorList>
    </citation>
    <scope>NUCLEOTIDE SEQUENCE [LARGE SCALE GENOMIC DNA]</scope>
    <source>
        <strain evidence="7 8">LHW63015</strain>
    </source>
</reference>
<evidence type="ECO:0000256" key="2">
    <source>
        <dbReference type="ARBA" id="ARBA00008814"/>
    </source>
</evidence>
<dbReference type="OrthoDB" id="9793175at2"/>
<keyword evidence="8" id="KW-1185">Reference proteome</keyword>
<feature type="chain" id="PRO_5016687474" evidence="5">
    <location>
        <begin position="29"/>
        <end position="335"/>
    </location>
</feature>
<dbReference type="InterPro" id="IPR051313">
    <property type="entry name" value="Bact_iron-sidero_bind"/>
</dbReference>
<protein>
    <submittedName>
        <fullName evidence="7">ABC transporter substrate-binding protein</fullName>
    </submittedName>
</protein>
<dbReference type="Proteomes" id="UP000253303">
    <property type="component" value="Unassembled WGS sequence"/>
</dbReference>
<evidence type="ECO:0000313" key="8">
    <source>
        <dbReference type="Proteomes" id="UP000253303"/>
    </source>
</evidence>
<accession>A0A366M656</accession>
<gene>
    <name evidence="7" type="ORF">DP939_08470</name>
</gene>
<comment type="caution">
    <text evidence="7">The sequence shown here is derived from an EMBL/GenBank/DDBJ whole genome shotgun (WGS) entry which is preliminary data.</text>
</comment>
<evidence type="ECO:0000256" key="3">
    <source>
        <dbReference type="ARBA" id="ARBA00022448"/>
    </source>
</evidence>
<dbReference type="SUPFAM" id="SSF53807">
    <property type="entry name" value="Helical backbone' metal receptor"/>
    <property type="match status" value="1"/>
</dbReference>
<proteinExistence type="inferred from homology"/>
<dbReference type="PROSITE" id="PS50983">
    <property type="entry name" value="FE_B12_PBP"/>
    <property type="match status" value="1"/>
</dbReference>
<dbReference type="PANTHER" id="PTHR30532">
    <property type="entry name" value="IRON III DICITRATE-BINDING PERIPLASMIC PROTEIN"/>
    <property type="match status" value="1"/>
</dbReference>
<dbReference type="PROSITE" id="PS51257">
    <property type="entry name" value="PROKAR_LIPOPROTEIN"/>
    <property type="match status" value="1"/>
</dbReference>
<dbReference type="AlphaFoldDB" id="A0A366M656"/>
<dbReference type="PANTHER" id="PTHR30532:SF25">
    <property type="entry name" value="IRON(III) DICITRATE-BINDING PERIPLASMIC PROTEIN"/>
    <property type="match status" value="1"/>
</dbReference>
<dbReference type="InterPro" id="IPR002491">
    <property type="entry name" value="ABC_transptr_periplasmic_BD"/>
</dbReference>
<comment type="similarity">
    <text evidence="2">Belongs to the bacterial solute-binding protein 8 family.</text>
</comment>
<evidence type="ECO:0000313" key="7">
    <source>
        <dbReference type="EMBL" id="RBQ21074.1"/>
    </source>
</evidence>
<evidence type="ECO:0000259" key="6">
    <source>
        <dbReference type="PROSITE" id="PS50983"/>
    </source>
</evidence>
<name>A0A366M656_9ACTN</name>
<comment type="subcellular location">
    <subcellularLocation>
        <location evidence="1">Cell envelope</location>
    </subcellularLocation>
</comment>
<dbReference type="RefSeq" id="WP_113980029.1">
    <property type="nucleotide sequence ID" value="NZ_QMEY01000002.1"/>
</dbReference>
<dbReference type="EMBL" id="QMEY01000002">
    <property type="protein sequence ID" value="RBQ21074.1"/>
    <property type="molecule type" value="Genomic_DNA"/>
</dbReference>
<feature type="signal peptide" evidence="5">
    <location>
        <begin position="1"/>
        <end position="28"/>
    </location>
</feature>
<evidence type="ECO:0000256" key="5">
    <source>
        <dbReference type="SAM" id="SignalP"/>
    </source>
</evidence>
<evidence type="ECO:0000256" key="1">
    <source>
        <dbReference type="ARBA" id="ARBA00004196"/>
    </source>
</evidence>
<sequence length="335" mass="35300">MSPRPPWRLAGALAFTLALLAGCGSSTASTGAAGSEGAAQTRVFKADNGDIAIPADPKRVIATGYAVPVLIEAGASLAGISTWQRGVPLMTDADRATYEKLTKVAGETAAETNYEAIAAAKPDLIVIGVPKPVLADVDMKRLASIAPTIHIGPTVPDAWRELSRRQSDAAGRLSYFEAEKAAYEKKAGELTGKYRDALKGLKFGHVGSYGDVAKGTFQREYARSWGTNIAQDIGVTYYGEVKEKGGGSKDVAEYSAIEELPDSLGEADVITYSVQPDGTPNAAIKHVLESKLWASLPAVKAGKAFPLRYTEAATYRSATQTLDAIDQALAPLVKP</sequence>
<organism evidence="7 8">
    <name type="scientific">Spongiactinospora rosea</name>
    <dbReference type="NCBI Taxonomy" id="2248750"/>
    <lineage>
        <taxon>Bacteria</taxon>
        <taxon>Bacillati</taxon>
        <taxon>Actinomycetota</taxon>
        <taxon>Actinomycetes</taxon>
        <taxon>Streptosporangiales</taxon>
        <taxon>Streptosporangiaceae</taxon>
        <taxon>Spongiactinospora</taxon>
    </lineage>
</organism>
<dbReference type="GO" id="GO:0030288">
    <property type="term" value="C:outer membrane-bounded periplasmic space"/>
    <property type="evidence" value="ECO:0007669"/>
    <property type="project" value="TreeGrafter"/>
</dbReference>
<dbReference type="Gene3D" id="3.40.50.1980">
    <property type="entry name" value="Nitrogenase molybdenum iron protein domain"/>
    <property type="match status" value="2"/>
</dbReference>
<keyword evidence="3" id="KW-0813">Transport</keyword>
<dbReference type="GO" id="GO:1901678">
    <property type="term" value="P:iron coordination entity transport"/>
    <property type="evidence" value="ECO:0007669"/>
    <property type="project" value="UniProtKB-ARBA"/>
</dbReference>